<dbReference type="OrthoDB" id="6508494at2759"/>
<dbReference type="Gene3D" id="3.30.420.10">
    <property type="entry name" value="Ribonuclease H-like superfamily/Ribonuclease H"/>
    <property type="match status" value="1"/>
</dbReference>
<dbReference type="InterPro" id="IPR052709">
    <property type="entry name" value="Transposase-MT_Hybrid"/>
</dbReference>
<proteinExistence type="predicted"/>
<dbReference type="GO" id="GO:0003676">
    <property type="term" value="F:nucleic acid binding"/>
    <property type="evidence" value="ECO:0007669"/>
    <property type="project" value="InterPro"/>
</dbReference>
<protein>
    <submittedName>
        <fullName evidence="1">Transposase</fullName>
    </submittedName>
</protein>
<sequence>MKQRKKWVAPTDTPKPRAKHDLHLKKTIICVSWDWESMVHWEILESATVNKELYIVQLHLVKEAIRRKRPHRQGQDTLLHDNVRPHVAHAVKAALQKLEWEVSLNPPYSLERPLMDYHLFRFLSNYMREVTFDNEEDLKNWLNSFSDTRPGDIWRSSIDKLVGRCEEAVNSNGEYI</sequence>
<comment type="caution">
    <text evidence="1">The sequence shown here is derived from an EMBL/GenBank/DDBJ whole genome shotgun (WGS) entry which is preliminary data.</text>
</comment>
<evidence type="ECO:0000313" key="1">
    <source>
        <dbReference type="EMBL" id="GFQ71559.1"/>
    </source>
</evidence>
<accession>A0A8X6GQ65</accession>
<dbReference type="Pfam" id="PF01359">
    <property type="entry name" value="Transposase_1"/>
    <property type="match status" value="1"/>
</dbReference>
<reference evidence="1" key="1">
    <citation type="submission" date="2020-07" db="EMBL/GenBank/DDBJ databases">
        <title>Multicomponent nature underlies the extraordinary mechanical properties of spider dragline silk.</title>
        <authorList>
            <person name="Kono N."/>
            <person name="Nakamura H."/>
            <person name="Mori M."/>
            <person name="Yoshida Y."/>
            <person name="Ohtoshi R."/>
            <person name="Malay A.D."/>
            <person name="Moran D.A.P."/>
            <person name="Tomita M."/>
            <person name="Numata K."/>
            <person name="Arakawa K."/>
        </authorList>
    </citation>
    <scope>NUCLEOTIDE SEQUENCE</scope>
</reference>
<dbReference type="PANTHER" id="PTHR46060">
    <property type="entry name" value="MARINER MOS1 TRANSPOSASE-LIKE PROTEIN"/>
    <property type="match status" value="1"/>
</dbReference>
<organism evidence="1 2">
    <name type="scientific">Trichonephila clavata</name>
    <name type="common">Joro spider</name>
    <name type="synonym">Nephila clavata</name>
    <dbReference type="NCBI Taxonomy" id="2740835"/>
    <lineage>
        <taxon>Eukaryota</taxon>
        <taxon>Metazoa</taxon>
        <taxon>Ecdysozoa</taxon>
        <taxon>Arthropoda</taxon>
        <taxon>Chelicerata</taxon>
        <taxon>Arachnida</taxon>
        <taxon>Araneae</taxon>
        <taxon>Araneomorphae</taxon>
        <taxon>Entelegynae</taxon>
        <taxon>Araneoidea</taxon>
        <taxon>Nephilidae</taxon>
        <taxon>Trichonephila</taxon>
    </lineage>
</organism>
<dbReference type="Proteomes" id="UP000887116">
    <property type="component" value="Unassembled WGS sequence"/>
</dbReference>
<dbReference type="InterPro" id="IPR001888">
    <property type="entry name" value="Transposase_1"/>
</dbReference>
<dbReference type="PANTHER" id="PTHR46060:SF1">
    <property type="entry name" value="MARINER MOS1 TRANSPOSASE-LIKE PROTEIN"/>
    <property type="match status" value="1"/>
</dbReference>
<dbReference type="InterPro" id="IPR036397">
    <property type="entry name" value="RNaseH_sf"/>
</dbReference>
<gene>
    <name evidence="1" type="ORF">TNCT_655801</name>
</gene>
<keyword evidence="2" id="KW-1185">Reference proteome</keyword>
<dbReference type="EMBL" id="BMAO01021060">
    <property type="protein sequence ID" value="GFQ71559.1"/>
    <property type="molecule type" value="Genomic_DNA"/>
</dbReference>
<evidence type="ECO:0000313" key="2">
    <source>
        <dbReference type="Proteomes" id="UP000887116"/>
    </source>
</evidence>
<dbReference type="AlphaFoldDB" id="A0A8X6GQ65"/>
<name>A0A8X6GQ65_TRICU</name>